<sequence length="71" mass="8063">MSKNKNSEKVYIKESTIPNSGKGLFAKTNIKINSVVGEFKGKLRENTSQIKILEVLFILMIILFLNVHQII</sequence>
<proteinExistence type="predicted"/>
<keyword evidence="1" id="KW-0812">Transmembrane</keyword>
<dbReference type="EMBL" id="JN885999">
    <property type="protein sequence ID" value="AEX63269.1"/>
    <property type="molecule type" value="Genomic_DNA"/>
</dbReference>
<keyword evidence="1" id="KW-1133">Transmembrane helix</keyword>
<dbReference type="SUPFAM" id="SSF82199">
    <property type="entry name" value="SET domain"/>
    <property type="match status" value="1"/>
</dbReference>
<evidence type="ECO:0000313" key="2">
    <source>
        <dbReference type="EMBL" id="AEX63269.1"/>
    </source>
</evidence>
<dbReference type="Gene3D" id="2.170.270.10">
    <property type="entry name" value="SET domain"/>
    <property type="match status" value="1"/>
</dbReference>
<reference evidence="2" key="1">
    <citation type="submission" date="2011-10" db="EMBL/GenBank/DDBJ databases">
        <title>Provirophages and transpovirons: unique mobilome of giant viruses.</title>
        <authorList>
            <person name="Desnues C."/>
            <person name="LaScola B."/>
            <person name="Yutin N."/>
            <person name="Fournous G."/>
            <person name="Koonin E."/>
            <person name="Raoult D."/>
        </authorList>
    </citation>
    <scope>NUCLEOTIDE SEQUENCE</scope>
    <source>
        <strain evidence="2">Mv13-mv</strain>
    </source>
</reference>
<keyword evidence="1" id="KW-0472">Membrane</keyword>
<organism evidence="2">
    <name type="scientific">Moumouvirus sp. 'Monve'</name>
    <dbReference type="NCBI Taxonomy" id="1128131"/>
    <lineage>
        <taxon>Viruses</taxon>
        <taxon>Varidnaviria</taxon>
        <taxon>Bamfordvirae</taxon>
        <taxon>Nucleocytoviricota</taxon>
        <taxon>Megaviricetes</taxon>
        <taxon>Imitervirales</taxon>
        <taxon>Mimiviridae</taxon>
        <taxon>Megamimivirinae</taxon>
        <taxon>Moumouvirus</taxon>
    </lineage>
</organism>
<dbReference type="InterPro" id="IPR046341">
    <property type="entry name" value="SET_dom_sf"/>
</dbReference>
<accession>H2EFK4</accession>
<name>H2EFK4_9VIRU</name>
<feature type="transmembrane region" description="Helical" evidence="1">
    <location>
        <begin position="52"/>
        <end position="70"/>
    </location>
</feature>
<evidence type="ECO:0000256" key="1">
    <source>
        <dbReference type="SAM" id="Phobius"/>
    </source>
</evidence>
<gene>
    <name evidence="2" type="ORF">mv_R1067</name>
</gene>
<protein>
    <submittedName>
        <fullName evidence="2">Uncharacterized protein</fullName>
    </submittedName>
</protein>